<name>A0A1W6ZZF7_9HYPH</name>
<evidence type="ECO:0000256" key="1">
    <source>
        <dbReference type="SAM" id="Phobius"/>
    </source>
</evidence>
<accession>A0A1W6ZZF7</accession>
<dbReference type="Proteomes" id="UP000194137">
    <property type="component" value="Chromosome"/>
</dbReference>
<reference evidence="2 3" key="1">
    <citation type="submission" date="2017-05" db="EMBL/GenBank/DDBJ databases">
        <title>Full genome sequence of Pseudorhodoplanes sinuspersici.</title>
        <authorList>
            <person name="Dastgheib S.M.M."/>
            <person name="Shavandi M."/>
            <person name="Tirandaz H."/>
        </authorList>
    </citation>
    <scope>NUCLEOTIDE SEQUENCE [LARGE SCALE GENOMIC DNA]</scope>
    <source>
        <strain evidence="2 3">RIPI110</strain>
    </source>
</reference>
<organism evidence="2 3">
    <name type="scientific">Pseudorhodoplanes sinuspersici</name>
    <dbReference type="NCBI Taxonomy" id="1235591"/>
    <lineage>
        <taxon>Bacteria</taxon>
        <taxon>Pseudomonadati</taxon>
        <taxon>Pseudomonadota</taxon>
        <taxon>Alphaproteobacteria</taxon>
        <taxon>Hyphomicrobiales</taxon>
        <taxon>Pseudorhodoplanes</taxon>
    </lineage>
</organism>
<sequence>MTKRRRFIDMETPIPGLCGRCRSARFRSRGSALHRGPNTQIVAMCGIDARQNGVSRAPRNESDPGSVVVRQESRMKTDLRRMLIGRACMVGTAAILLLHPMAALAQDNAKDLPRLELTDAQKQAILISVTNQNFKNEAPPNFQPVVGAVVPENVVLEDMPKTIIELAPKVEAFRLARVINQVVIVDPRTRRVVDVIAKRP</sequence>
<proteinExistence type="predicted"/>
<evidence type="ECO:0000313" key="3">
    <source>
        <dbReference type="Proteomes" id="UP000194137"/>
    </source>
</evidence>
<evidence type="ECO:0000313" key="2">
    <source>
        <dbReference type="EMBL" id="ARQ02700.1"/>
    </source>
</evidence>
<gene>
    <name evidence="2" type="ORF">CAK95_01595</name>
</gene>
<feature type="transmembrane region" description="Helical" evidence="1">
    <location>
        <begin position="83"/>
        <end position="105"/>
    </location>
</feature>
<protein>
    <recommendedName>
        <fullName evidence="4">DUF1236 domain-containing protein</fullName>
    </recommendedName>
</protein>
<dbReference type="Pfam" id="PF06823">
    <property type="entry name" value="DUF1236"/>
    <property type="match status" value="1"/>
</dbReference>
<keyword evidence="1" id="KW-0472">Membrane</keyword>
<keyword evidence="1" id="KW-0812">Transmembrane</keyword>
<dbReference type="KEGG" id="psin:CAK95_01595"/>
<dbReference type="AlphaFoldDB" id="A0A1W6ZZF7"/>
<dbReference type="STRING" id="1235591.CAK95_01595"/>
<evidence type="ECO:0008006" key="4">
    <source>
        <dbReference type="Google" id="ProtNLM"/>
    </source>
</evidence>
<keyword evidence="3" id="KW-1185">Reference proteome</keyword>
<dbReference type="EMBL" id="CP021112">
    <property type="protein sequence ID" value="ARQ02700.1"/>
    <property type="molecule type" value="Genomic_DNA"/>
</dbReference>
<keyword evidence="1" id="KW-1133">Transmembrane helix</keyword>
<dbReference type="InterPro" id="IPR009642">
    <property type="entry name" value="DUF1236"/>
</dbReference>